<sequence length="72" mass="8583">MNYRIASVIHECSLMCFSGYFLFYYSLPYVYFHQQIKIITTLSPKHCFKSRLPSLPRRLCQLTTCLSAYLYL</sequence>
<reference evidence="2" key="2">
    <citation type="journal article" date="2015" name="Data Brief">
        <title>Shoot transcriptome of the giant reed, Arundo donax.</title>
        <authorList>
            <person name="Barrero R.A."/>
            <person name="Guerrero F.D."/>
            <person name="Moolhuijzen P."/>
            <person name="Goolsby J.A."/>
            <person name="Tidwell J."/>
            <person name="Bellgard S.E."/>
            <person name="Bellgard M.I."/>
        </authorList>
    </citation>
    <scope>NUCLEOTIDE SEQUENCE</scope>
    <source>
        <tissue evidence="2">Shoot tissue taken approximately 20 cm above the soil surface</tissue>
    </source>
</reference>
<feature type="transmembrane region" description="Helical" evidence="1">
    <location>
        <begin position="12"/>
        <end position="32"/>
    </location>
</feature>
<evidence type="ECO:0000313" key="2">
    <source>
        <dbReference type="EMBL" id="JAD24060.1"/>
    </source>
</evidence>
<evidence type="ECO:0000256" key="1">
    <source>
        <dbReference type="SAM" id="Phobius"/>
    </source>
</evidence>
<organism evidence="2">
    <name type="scientific">Arundo donax</name>
    <name type="common">Giant reed</name>
    <name type="synonym">Donax arundinaceus</name>
    <dbReference type="NCBI Taxonomy" id="35708"/>
    <lineage>
        <taxon>Eukaryota</taxon>
        <taxon>Viridiplantae</taxon>
        <taxon>Streptophyta</taxon>
        <taxon>Embryophyta</taxon>
        <taxon>Tracheophyta</taxon>
        <taxon>Spermatophyta</taxon>
        <taxon>Magnoliopsida</taxon>
        <taxon>Liliopsida</taxon>
        <taxon>Poales</taxon>
        <taxon>Poaceae</taxon>
        <taxon>PACMAD clade</taxon>
        <taxon>Arundinoideae</taxon>
        <taxon>Arundineae</taxon>
        <taxon>Arundo</taxon>
    </lineage>
</organism>
<reference evidence="2" key="1">
    <citation type="submission" date="2014-09" db="EMBL/GenBank/DDBJ databases">
        <authorList>
            <person name="Magalhaes I.L.F."/>
            <person name="Oliveira U."/>
            <person name="Santos F.R."/>
            <person name="Vidigal T.H.D.A."/>
            <person name="Brescovit A.D."/>
            <person name="Santos A.J."/>
        </authorList>
    </citation>
    <scope>NUCLEOTIDE SEQUENCE</scope>
    <source>
        <tissue evidence="2">Shoot tissue taken approximately 20 cm above the soil surface</tissue>
    </source>
</reference>
<protein>
    <submittedName>
        <fullName evidence="2">Uncharacterized protein</fullName>
    </submittedName>
</protein>
<dbReference type="AlphaFoldDB" id="A0A0A8YFJ4"/>
<proteinExistence type="predicted"/>
<name>A0A0A8YFJ4_ARUDO</name>
<keyword evidence="1" id="KW-0812">Transmembrane</keyword>
<dbReference type="EMBL" id="GBRH01273835">
    <property type="protein sequence ID" value="JAD24060.1"/>
    <property type="molecule type" value="Transcribed_RNA"/>
</dbReference>
<accession>A0A0A8YFJ4</accession>
<keyword evidence="1" id="KW-1133">Transmembrane helix</keyword>
<keyword evidence="1" id="KW-0472">Membrane</keyword>